<dbReference type="GO" id="GO:0005829">
    <property type="term" value="C:cytosol"/>
    <property type="evidence" value="ECO:0007669"/>
    <property type="project" value="TreeGrafter"/>
</dbReference>
<keyword evidence="6" id="KW-0119">Carbohydrate metabolism</keyword>
<evidence type="ECO:0000256" key="2">
    <source>
        <dbReference type="ARBA" id="ARBA00013019"/>
    </source>
</evidence>
<keyword evidence="5" id="KW-0560">Oxidoreductase</keyword>
<keyword evidence="9" id="KW-1185">Reference proteome</keyword>
<evidence type="ECO:0000256" key="4">
    <source>
        <dbReference type="ARBA" id="ARBA00022857"/>
    </source>
</evidence>
<dbReference type="Pfam" id="PF00479">
    <property type="entry name" value="G6PD_N"/>
    <property type="match status" value="1"/>
</dbReference>
<dbReference type="InterPro" id="IPR001282">
    <property type="entry name" value="G6P_DH"/>
</dbReference>
<dbReference type="GO" id="GO:0004345">
    <property type="term" value="F:glucose-6-phosphate dehydrogenase activity"/>
    <property type="evidence" value="ECO:0007669"/>
    <property type="project" value="UniProtKB-EC"/>
</dbReference>
<evidence type="ECO:0000259" key="7">
    <source>
        <dbReference type="Pfam" id="PF00479"/>
    </source>
</evidence>
<gene>
    <name evidence="8" type="ORF">LIER_07199</name>
</gene>
<dbReference type="GO" id="GO:0009051">
    <property type="term" value="P:pentose-phosphate shunt, oxidative branch"/>
    <property type="evidence" value="ECO:0007669"/>
    <property type="project" value="TreeGrafter"/>
</dbReference>
<keyword evidence="4" id="KW-0521">NADP</keyword>
<accession>A0AAV3P8A1</accession>
<dbReference type="AlphaFoldDB" id="A0AAV3P8A1"/>
<evidence type="ECO:0000313" key="9">
    <source>
        <dbReference type="Proteomes" id="UP001454036"/>
    </source>
</evidence>
<evidence type="ECO:0000256" key="3">
    <source>
        <dbReference type="ARBA" id="ARBA00022526"/>
    </source>
</evidence>
<feature type="domain" description="Glucose-6-phosphate dehydrogenase NAD-binding" evidence="7">
    <location>
        <begin position="29"/>
        <end position="104"/>
    </location>
</feature>
<evidence type="ECO:0000256" key="6">
    <source>
        <dbReference type="ARBA" id="ARBA00023277"/>
    </source>
</evidence>
<proteinExistence type="predicted"/>
<dbReference type="PANTHER" id="PTHR23429:SF0">
    <property type="entry name" value="GLUCOSE-6-PHOSPHATE 1-DEHYDROGENASE"/>
    <property type="match status" value="1"/>
</dbReference>
<dbReference type="EMBL" id="BAABME010001094">
    <property type="protein sequence ID" value="GAA0147518.1"/>
    <property type="molecule type" value="Genomic_DNA"/>
</dbReference>
<dbReference type="GO" id="GO:0006006">
    <property type="term" value="P:glucose metabolic process"/>
    <property type="evidence" value="ECO:0007669"/>
    <property type="project" value="UniProtKB-KW"/>
</dbReference>
<protein>
    <recommendedName>
        <fullName evidence="2">glucose-6-phosphate dehydrogenase (NADP(+))</fullName>
        <ecNumber evidence="2">1.1.1.49</ecNumber>
    </recommendedName>
</protein>
<evidence type="ECO:0000256" key="5">
    <source>
        <dbReference type="ARBA" id="ARBA00023002"/>
    </source>
</evidence>
<comment type="pathway">
    <text evidence="1">Carbohydrate degradation; pentose phosphate pathway; D-ribulose 5-phosphate from D-glucose 6-phosphate (oxidative stage): step 1/3.</text>
</comment>
<evidence type="ECO:0000313" key="8">
    <source>
        <dbReference type="EMBL" id="GAA0147518.1"/>
    </source>
</evidence>
<dbReference type="SUPFAM" id="SSF51735">
    <property type="entry name" value="NAD(P)-binding Rossmann-fold domains"/>
    <property type="match status" value="1"/>
</dbReference>
<evidence type="ECO:0000256" key="1">
    <source>
        <dbReference type="ARBA" id="ARBA00004937"/>
    </source>
</evidence>
<dbReference type="Gene3D" id="3.40.50.720">
    <property type="entry name" value="NAD(P)-binding Rossmann-like Domain"/>
    <property type="match status" value="1"/>
</dbReference>
<dbReference type="InterPro" id="IPR036291">
    <property type="entry name" value="NAD(P)-bd_dom_sf"/>
</dbReference>
<dbReference type="Proteomes" id="UP001454036">
    <property type="component" value="Unassembled WGS sequence"/>
</dbReference>
<comment type="caution">
    <text evidence="8">The sequence shown here is derived from an EMBL/GenBank/DDBJ whole genome shotgun (WGS) entry which is preliminary data.</text>
</comment>
<organism evidence="8 9">
    <name type="scientific">Lithospermum erythrorhizon</name>
    <name type="common">Purple gromwell</name>
    <name type="synonym">Lithospermum officinale var. erythrorhizon</name>
    <dbReference type="NCBI Taxonomy" id="34254"/>
    <lineage>
        <taxon>Eukaryota</taxon>
        <taxon>Viridiplantae</taxon>
        <taxon>Streptophyta</taxon>
        <taxon>Embryophyta</taxon>
        <taxon>Tracheophyta</taxon>
        <taxon>Spermatophyta</taxon>
        <taxon>Magnoliopsida</taxon>
        <taxon>eudicotyledons</taxon>
        <taxon>Gunneridae</taxon>
        <taxon>Pentapetalae</taxon>
        <taxon>asterids</taxon>
        <taxon>lamiids</taxon>
        <taxon>Boraginales</taxon>
        <taxon>Boraginaceae</taxon>
        <taxon>Boraginoideae</taxon>
        <taxon>Lithospermeae</taxon>
        <taxon>Lithospermum</taxon>
    </lineage>
</organism>
<name>A0AAV3P8A1_LITER</name>
<keyword evidence="3" id="KW-0313">Glucose metabolism</keyword>
<sequence length="107" mass="12187">MSQTTGLPLCWHIEKRAPLKSDPLLESRRVYLTKSADDNEVVSEFLQLVKYVSGSYDTPERFQALDEAIAKHEICRNTTEGTVRRLFYLALPPSVYPPVCKMIKITA</sequence>
<dbReference type="PANTHER" id="PTHR23429">
    <property type="entry name" value="GLUCOSE-6-PHOSPHATE 1-DEHYDROGENASE G6PD"/>
    <property type="match status" value="1"/>
</dbReference>
<reference evidence="8 9" key="1">
    <citation type="submission" date="2024-01" db="EMBL/GenBank/DDBJ databases">
        <title>The complete chloroplast genome sequence of Lithospermum erythrorhizon: insights into the phylogenetic relationship among Boraginaceae species and the maternal lineages of purple gromwells.</title>
        <authorList>
            <person name="Okada T."/>
            <person name="Watanabe K."/>
        </authorList>
    </citation>
    <scope>NUCLEOTIDE SEQUENCE [LARGE SCALE GENOMIC DNA]</scope>
</reference>
<dbReference type="InterPro" id="IPR022674">
    <property type="entry name" value="G6P_DH_NAD-bd"/>
</dbReference>
<dbReference type="GO" id="GO:0050661">
    <property type="term" value="F:NADP binding"/>
    <property type="evidence" value="ECO:0007669"/>
    <property type="project" value="InterPro"/>
</dbReference>
<dbReference type="EC" id="1.1.1.49" evidence="2"/>